<feature type="domain" description="NUMOD4" evidence="1">
    <location>
        <begin position="4"/>
        <end position="44"/>
    </location>
</feature>
<proteinExistence type="predicted"/>
<dbReference type="SUPFAM" id="SSF54060">
    <property type="entry name" value="His-Me finger endonucleases"/>
    <property type="match status" value="1"/>
</dbReference>
<sequence>MTTKPIKDYENYLIDEQGNIYNTTTKKFLKGSIGEHGYKYYRLSKEGKKKMFYEHRLVAEAFIPNPDNLPIVNHIDGNKTNNCVENLEWIS</sequence>
<keyword evidence="3" id="KW-0540">Nuclease</keyword>
<dbReference type="InterPro" id="IPR003615">
    <property type="entry name" value="HNH_nuc"/>
</dbReference>
<evidence type="ECO:0000259" key="2">
    <source>
        <dbReference type="Pfam" id="PF13392"/>
    </source>
</evidence>
<feature type="domain" description="HNH nuclease" evidence="2">
    <location>
        <begin position="53"/>
        <end position="91"/>
    </location>
</feature>
<evidence type="ECO:0000259" key="1">
    <source>
        <dbReference type="Pfam" id="PF07463"/>
    </source>
</evidence>
<dbReference type="GO" id="GO:0004519">
    <property type="term" value="F:endonuclease activity"/>
    <property type="evidence" value="ECO:0007669"/>
    <property type="project" value="UniProtKB-KW"/>
</dbReference>
<organism evidence="3">
    <name type="scientific">Siphoviridae sp. ct2D011</name>
    <dbReference type="NCBI Taxonomy" id="2825314"/>
    <lineage>
        <taxon>Viruses</taxon>
        <taxon>Duplodnaviria</taxon>
        <taxon>Heunggongvirae</taxon>
        <taxon>Uroviricota</taxon>
        <taxon>Caudoviricetes</taxon>
    </lineage>
</organism>
<dbReference type="Gene3D" id="3.90.75.20">
    <property type="match status" value="1"/>
</dbReference>
<dbReference type="InterPro" id="IPR044925">
    <property type="entry name" value="His-Me_finger_sf"/>
</dbReference>
<dbReference type="InterPro" id="IPR010902">
    <property type="entry name" value="NUMOD4"/>
</dbReference>
<dbReference type="Pfam" id="PF13392">
    <property type="entry name" value="HNH_3"/>
    <property type="match status" value="1"/>
</dbReference>
<protein>
    <submittedName>
        <fullName evidence="3">Homing endonuclease</fullName>
    </submittedName>
</protein>
<dbReference type="Pfam" id="PF07463">
    <property type="entry name" value="NUMOD4"/>
    <property type="match status" value="1"/>
</dbReference>
<accession>A0A8S5V932</accession>
<reference evidence="3" key="1">
    <citation type="journal article" date="2021" name="Proc. Natl. Acad. Sci. U.S.A.">
        <title>A Catalog of Tens of Thousands of Viruses from Human Metagenomes Reveals Hidden Associations with Chronic Diseases.</title>
        <authorList>
            <person name="Tisza M.J."/>
            <person name="Buck C.B."/>
        </authorList>
    </citation>
    <scope>NUCLEOTIDE SEQUENCE</scope>
    <source>
        <strain evidence="3">Ct2D011</strain>
    </source>
</reference>
<keyword evidence="3" id="KW-0255">Endonuclease</keyword>
<keyword evidence="3" id="KW-0378">Hydrolase</keyword>
<evidence type="ECO:0000313" key="3">
    <source>
        <dbReference type="EMBL" id="DAG03257.1"/>
    </source>
</evidence>
<dbReference type="GO" id="GO:0016788">
    <property type="term" value="F:hydrolase activity, acting on ester bonds"/>
    <property type="evidence" value="ECO:0007669"/>
    <property type="project" value="InterPro"/>
</dbReference>
<name>A0A8S5V932_9CAUD</name>
<dbReference type="EMBL" id="BK016226">
    <property type="protein sequence ID" value="DAG03257.1"/>
    <property type="molecule type" value="Genomic_DNA"/>
</dbReference>